<feature type="transmembrane region" description="Helical" evidence="1">
    <location>
        <begin position="40"/>
        <end position="59"/>
    </location>
</feature>
<reference evidence="2 3" key="1">
    <citation type="submission" date="2019-12" db="EMBL/GenBank/DDBJ databases">
        <authorList>
            <person name="Kim Y.S."/>
        </authorList>
    </citation>
    <scope>NUCLEOTIDE SEQUENCE [LARGE SCALE GENOMIC DNA]</scope>
    <source>
        <strain evidence="2 3">GA093</strain>
    </source>
</reference>
<proteinExistence type="predicted"/>
<comment type="caution">
    <text evidence="2">The sequence shown here is derived from an EMBL/GenBank/DDBJ whole genome shotgun (WGS) entry which is preliminary data.</text>
</comment>
<accession>A0A6I4NJI8</accession>
<gene>
    <name evidence="2" type="ORF">GON26_08200</name>
</gene>
<feature type="transmembrane region" description="Helical" evidence="1">
    <location>
        <begin position="66"/>
        <end position="88"/>
    </location>
</feature>
<evidence type="ECO:0000313" key="3">
    <source>
        <dbReference type="Proteomes" id="UP000471501"/>
    </source>
</evidence>
<keyword evidence="1" id="KW-1133">Transmembrane helix</keyword>
<dbReference type="AlphaFoldDB" id="A0A6I4NJI8"/>
<evidence type="ECO:0000313" key="2">
    <source>
        <dbReference type="EMBL" id="MWB94341.1"/>
    </source>
</evidence>
<dbReference type="EMBL" id="WSTB01000004">
    <property type="protein sequence ID" value="MWB94341.1"/>
    <property type="molecule type" value="Genomic_DNA"/>
</dbReference>
<sequence length="134" mass="15688">MKKLLLVLIFLILFLFLALWKIDSIADIFPGWNPTANGNSYYAIVIVLNVILPIFLYFCNRKSISVSVFLFYFLLVNVIFIVGEMMVYDGITPGLAEQHLQDYLAVQRFLVLGSLTVHLLFYIFFYFRWKNKTK</sequence>
<name>A0A6I4NJI8_9FLAO</name>
<organism evidence="2 3">
    <name type="scientific">Flavobacterium hydrocarbonoxydans</name>
    <dbReference type="NCBI Taxonomy" id="2683249"/>
    <lineage>
        <taxon>Bacteria</taxon>
        <taxon>Pseudomonadati</taxon>
        <taxon>Bacteroidota</taxon>
        <taxon>Flavobacteriia</taxon>
        <taxon>Flavobacteriales</taxon>
        <taxon>Flavobacteriaceae</taxon>
        <taxon>Flavobacterium</taxon>
    </lineage>
</organism>
<feature type="transmembrane region" description="Helical" evidence="1">
    <location>
        <begin position="108"/>
        <end position="127"/>
    </location>
</feature>
<dbReference type="Proteomes" id="UP000471501">
    <property type="component" value="Unassembled WGS sequence"/>
</dbReference>
<keyword evidence="3" id="KW-1185">Reference proteome</keyword>
<protein>
    <submittedName>
        <fullName evidence="2">Uncharacterized protein</fullName>
    </submittedName>
</protein>
<keyword evidence="1" id="KW-0472">Membrane</keyword>
<dbReference type="RefSeq" id="WP_160374348.1">
    <property type="nucleotide sequence ID" value="NZ_WSTB01000004.1"/>
</dbReference>
<keyword evidence="1" id="KW-0812">Transmembrane</keyword>
<evidence type="ECO:0000256" key="1">
    <source>
        <dbReference type="SAM" id="Phobius"/>
    </source>
</evidence>